<organism evidence="2 3">
    <name type="scientific">Ambispora gerdemannii</name>
    <dbReference type="NCBI Taxonomy" id="144530"/>
    <lineage>
        <taxon>Eukaryota</taxon>
        <taxon>Fungi</taxon>
        <taxon>Fungi incertae sedis</taxon>
        <taxon>Mucoromycota</taxon>
        <taxon>Glomeromycotina</taxon>
        <taxon>Glomeromycetes</taxon>
        <taxon>Archaeosporales</taxon>
        <taxon>Ambisporaceae</taxon>
        <taxon>Ambispora</taxon>
    </lineage>
</organism>
<comment type="caution">
    <text evidence="2">The sequence shown here is derived from an EMBL/GenBank/DDBJ whole genome shotgun (WGS) entry which is preliminary data.</text>
</comment>
<feature type="compositionally biased region" description="Low complexity" evidence="1">
    <location>
        <begin position="39"/>
        <end position="53"/>
    </location>
</feature>
<reference evidence="2" key="1">
    <citation type="submission" date="2021-06" db="EMBL/GenBank/DDBJ databases">
        <authorList>
            <person name="Kallberg Y."/>
            <person name="Tangrot J."/>
            <person name="Rosling A."/>
        </authorList>
    </citation>
    <scope>NUCLEOTIDE SEQUENCE</scope>
    <source>
        <strain evidence="2">MT106</strain>
    </source>
</reference>
<sequence length="78" mass="8114">TPFSPPLLSSDNNPPSTPPNDATIPPSESPFPVISTNKLPNGPSGLPPSGVGGESLLELVIGNPKTVDKQITIRTMRK</sequence>
<dbReference type="EMBL" id="CAJVPL010002594">
    <property type="protein sequence ID" value="CAG8614812.1"/>
    <property type="molecule type" value="Genomic_DNA"/>
</dbReference>
<protein>
    <submittedName>
        <fullName evidence="2">1339_t:CDS:1</fullName>
    </submittedName>
</protein>
<evidence type="ECO:0000256" key="1">
    <source>
        <dbReference type="SAM" id="MobiDB-lite"/>
    </source>
</evidence>
<keyword evidence="3" id="KW-1185">Reference proteome</keyword>
<gene>
    <name evidence="2" type="ORF">AGERDE_LOCUS9776</name>
</gene>
<dbReference type="AlphaFoldDB" id="A0A9N9CW86"/>
<feature type="compositionally biased region" description="Low complexity" evidence="1">
    <location>
        <begin position="1"/>
        <end position="14"/>
    </location>
</feature>
<proteinExistence type="predicted"/>
<evidence type="ECO:0000313" key="2">
    <source>
        <dbReference type="EMBL" id="CAG8614812.1"/>
    </source>
</evidence>
<feature type="region of interest" description="Disordered" evidence="1">
    <location>
        <begin position="1"/>
        <end position="53"/>
    </location>
</feature>
<evidence type="ECO:0000313" key="3">
    <source>
        <dbReference type="Proteomes" id="UP000789831"/>
    </source>
</evidence>
<accession>A0A9N9CW86</accession>
<name>A0A9N9CW86_9GLOM</name>
<feature type="non-terminal residue" evidence="2">
    <location>
        <position position="1"/>
    </location>
</feature>
<dbReference type="Proteomes" id="UP000789831">
    <property type="component" value="Unassembled WGS sequence"/>
</dbReference>